<dbReference type="SUPFAM" id="SSF54506">
    <property type="entry name" value="Diaminopimelate epimerase-like"/>
    <property type="match status" value="1"/>
</dbReference>
<dbReference type="AlphaFoldDB" id="A0A2S2E0B4"/>
<gene>
    <name evidence="4" type="ORF">HMF8227_00212</name>
</gene>
<protein>
    <submittedName>
        <fullName evidence="4">Putative isomerase</fullName>
    </submittedName>
</protein>
<evidence type="ECO:0000313" key="4">
    <source>
        <dbReference type="EMBL" id="AWL10720.1"/>
    </source>
</evidence>
<proteinExistence type="inferred from homology"/>
<dbReference type="RefSeq" id="WP_338056542.1">
    <property type="nucleotide sequence ID" value="NZ_CP029347.1"/>
</dbReference>
<accession>A0A2S2E0B4</accession>
<dbReference type="Pfam" id="PF02567">
    <property type="entry name" value="PhzC-PhzF"/>
    <property type="match status" value="1"/>
</dbReference>
<evidence type="ECO:0000256" key="3">
    <source>
        <dbReference type="PIRSR" id="PIRSR016184-1"/>
    </source>
</evidence>
<dbReference type="GO" id="GO:0005737">
    <property type="term" value="C:cytoplasm"/>
    <property type="evidence" value="ECO:0007669"/>
    <property type="project" value="TreeGrafter"/>
</dbReference>
<dbReference type="GO" id="GO:0016853">
    <property type="term" value="F:isomerase activity"/>
    <property type="evidence" value="ECO:0007669"/>
    <property type="project" value="UniProtKB-KW"/>
</dbReference>
<dbReference type="InterPro" id="IPR003719">
    <property type="entry name" value="Phenazine_PhzF-like"/>
</dbReference>
<feature type="active site" evidence="3">
    <location>
        <position position="51"/>
    </location>
</feature>
<keyword evidence="2 4" id="KW-0413">Isomerase</keyword>
<name>A0A2S2E0B4_9ALTE</name>
<dbReference type="PANTHER" id="PTHR13774:SF17">
    <property type="entry name" value="PHENAZINE BIOSYNTHESIS-LIKE DOMAIN-CONTAINING PROTEIN"/>
    <property type="match status" value="1"/>
</dbReference>
<evidence type="ECO:0000256" key="1">
    <source>
        <dbReference type="ARBA" id="ARBA00008270"/>
    </source>
</evidence>
<organism evidence="4 5">
    <name type="scientific">Saliniradius amylolyticus</name>
    <dbReference type="NCBI Taxonomy" id="2183582"/>
    <lineage>
        <taxon>Bacteria</taxon>
        <taxon>Pseudomonadati</taxon>
        <taxon>Pseudomonadota</taxon>
        <taxon>Gammaproteobacteria</taxon>
        <taxon>Alteromonadales</taxon>
        <taxon>Alteromonadaceae</taxon>
        <taxon>Saliniradius</taxon>
    </lineage>
</organism>
<dbReference type="Proteomes" id="UP000245728">
    <property type="component" value="Chromosome"/>
</dbReference>
<dbReference type="PANTHER" id="PTHR13774">
    <property type="entry name" value="PHENAZINE BIOSYNTHESIS PROTEIN"/>
    <property type="match status" value="1"/>
</dbReference>
<dbReference type="EMBL" id="CP029347">
    <property type="protein sequence ID" value="AWL10720.1"/>
    <property type="molecule type" value="Genomic_DNA"/>
</dbReference>
<evidence type="ECO:0000313" key="5">
    <source>
        <dbReference type="Proteomes" id="UP000245728"/>
    </source>
</evidence>
<sequence length="270" mass="29661">MQQTVMELPLYQVDAFTDTVFQGNPAAVVFLEYWLPDHVLRRIANENNLSETAFLVVREDDYELRWFTPADEVDLCGHATMAAAHVLFEHGNVARETLRFHTRSGVLTVSRSGPHLAMDFPASEPEAVSIPTALLAGLGVSPVNVTAGFDFIVELDSEQTVQTLKPNLGHWKHLDKRGVVVTAASSEHDFVSRCFFPGLSVNEDPVTGSAHCELAPYWASKLDKPILTGKQLSARSGVVECELIGDRVMLKGQAVTYLIGKIYLPGGEKI</sequence>
<dbReference type="Gene3D" id="3.10.310.10">
    <property type="entry name" value="Diaminopimelate Epimerase, Chain A, domain 1"/>
    <property type="match status" value="2"/>
</dbReference>
<evidence type="ECO:0000256" key="2">
    <source>
        <dbReference type="ARBA" id="ARBA00023235"/>
    </source>
</evidence>
<comment type="similarity">
    <text evidence="1">Belongs to the PhzF family.</text>
</comment>
<reference evidence="4 5" key="1">
    <citation type="submission" date="2018-05" db="EMBL/GenBank/DDBJ databases">
        <title>Salinimonas sp. HMF8227 Genome sequencing and assembly.</title>
        <authorList>
            <person name="Kang H."/>
            <person name="Kang J."/>
            <person name="Cha I."/>
            <person name="Kim H."/>
            <person name="Joh K."/>
        </authorList>
    </citation>
    <scope>NUCLEOTIDE SEQUENCE [LARGE SCALE GENOMIC DNA]</scope>
    <source>
        <strain evidence="4 5">HMF8227</strain>
    </source>
</reference>
<keyword evidence="5" id="KW-1185">Reference proteome</keyword>
<dbReference type="NCBIfam" id="TIGR00654">
    <property type="entry name" value="PhzF_family"/>
    <property type="match status" value="1"/>
</dbReference>
<dbReference type="PIRSF" id="PIRSF016184">
    <property type="entry name" value="PhzC_PhzF"/>
    <property type="match status" value="1"/>
</dbReference>
<dbReference type="KEGG" id="salh:HMF8227_00212"/>